<dbReference type="HOGENOM" id="CLU_1020287_0_0_1"/>
<evidence type="ECO:0000256" key="1">
    <source>
        <dbReference type="SAM" id="MobiDB-lite"/>
    </source>
</evidence>
<feature type="region of interest" description="Disordered" evidence="1">
    <location>
        <begin position="227"/>
        <end position="273"/>
    </location>
</feature>
<gene>
    <name evidence="2" type="ORF">CAPTEDRAFT_203956</name>
</gene>
<keyword evidence="4" id="KW-1185">Reference proteome</keyword>
<reference evidence="2 4" key="2">
    <citation type="journal article" date="2013" name="Nature">
        <title>Insights into bilaterian evolution from three spiralian genomes.</title>
        <authorList>
            <person name="Simakov O."/>
            <person name="Marletaz F."/>
            <person name="Cho S.J."/>
            <person name="Edsinger-Gonzales E."/>
            <person name="Havlak P."/>
            <person name="Hellsten U."/>
            <person name="Kuo D.H."/>
            <person name="Larsson T."/>
            <person name="Lv J."/>
            <person name="Arendt D."/>
            <person name="Savage R."/>
            <person name="Osoegawa K."/>
            <person name="de Jong P."/>
            <person name="Grimwood J."/>
            <person name="Chapman J.A."/>
            <person name="Shapiro H."/>
            <person name="Aerts A."/>
            <person name="Otillar R.P."/>
            <person name="Terry A.Y."/>
            <person name="Boore J.L."/>
            <person name="Grigoriev I.V."/>
            <person name="Lindberg D.R."/>
            <person name="Seaver E.C."/>
            <person name="Weisblat D.A."/>
            <person name="Putnam N.H."/>
            <person name="Rokhsar D.S."/>
        </authorList>
    </citation>
    <scope>NUCLEOTIDE SEQUENCE</scope>
    <source>
        <strain evidence="2 4">I ESC-2004</strain>
    </source>
</reference>
<proteinExistence type="predicted"/>
<evidence type="ECO:0000313" key="2">
    <source>
        <dbReference type="EMBL" id="ELT92292.1"/>
    </source>
</evidence>
<dbReference type="AlphaFoldDB" id="R7TFP2"/>
<reference evidence="3" key="3">
    <citation type="submission" date="2015-06" db="UniProtKB">
        <authorList>
            <consortium name="EnsemblMetazoa"/>
        </authorList>
    </citation>
    <scope>IDENTIFICATION</scope>
</reference>
<feature type="compositionally biased region" description="Acidic residues" evidence="1">
    <location>
        <begin position="264"/>
        <end position="273"/>
    </location>
</feature>
<protein>
    <submittedName>
        <fullName evidence="2 3">Uncharacterized protein</fullName>
    </submittedName>
</protein>
<evidence type="ECO:0000313" key="3">
    <source>
        <dbReference type="EnsemblMetazoa" id="CapteP203956"/>
    </source>
</evidence>
<dbReference type="EMBL" id="AMQN01013390">
    <property type="status" value="NOT_ANNOTATED_CDS"/>
    <property type="molecule type" value="Genomic_DNA"/>
</dbReference>
<accession>R7TFP2</accession>
<evidence type="ECO:0000313" key="4">
    <source>
        <dbReference type="Proteomes" id="UP000014760"/>
    </source>
</evidence>
<name>R7TFP2_CAPTE</name>
<sequence>MDSPIVIAGILDYEIMLYIKACGNDYPSFCLIEKNVSQKHQLTEVGDALRDLVAIGCLDIITKKPQVKGCTCCPKGTSEEVSVESQGLGLLLRPSSVVAYKPENGSGYTIIEYNPSLDGKKKKEKRMSQQPLQDKRIVGASVAFRLNSPLTLTQQENITHYCDNYNIDFIVFPTGFDGHHIIAMTRLGSKMTFNRGALSLKEIIGCDSKPTRLLPGNSNGEVYVAPVLKKTKSRKRKQTPDTEPKKYKKAPAEEVVVSKSDNSGVDEPDGGFP</sequence>
<reference evidence="4" key="1">
    <citation type="submission" date="2012-12" db="EMBL/GenBank/DDBJ databases">
        <authorList>
            <person name="Hellsten U."/>
            <person name="Grimwood J."/>
            <person name="Chapman J.A."/>
            <person name="Shapiro H."/>
            <person name="Aerts A."/>
            <person name="Otillar R.P."/>
            <person name="Terry A.Y."/>
            <person name="Boore J.L."/>
            <person name="Simakov O."/>
            <person name="Marletaz F."/>
            <person name="Cho S.-J."/>
            <person name="Edsinger-Gonzales E."/>
            <person name="Havlak P."/>
            <person name="Kuo D.-H."/>
            <person name="Larsson T."/>
            <person name="Lv J."/>
            <person name="Arendt D."/>
            <person name="Savage R."/>
            <person name="Osoegawa K."/>
            <person name="de Jong P."/>
            <person name="Lindberg D.R."/>
            <person name="Seaver E.C."/>
            <person name="Weisblat D.A."/>
            <person name="Putnam N.H."/>
            <person name="Grigoriev I.V."/>
            <person name="Rokhsar D.S."/>
        </authorList>
    </citation>
    <scope>NUCLEOTIDE SEQUENCE</scope>
    <source>
        <strain evidence="4">I ESC-2004</strain>
    </source>
</reference>
<dbReference type="EnsemblMetazoa" id="CapteT203956">
    <property type="protein sequence ID" value="CapteP203956"/>
    <property type="gene ID" value="CapteG203956"/>
</dbReference>
<dbReference type="EMBL" id="AMQN01013389">
    <property type="status" value="NOT_ANNOTATED_CDS"/>
    <property type="molecule type" value="Genomic_DNA"/>
</dbReference>
<dbReference type="Proteomes" id="UP000014760">
    <property type="component" value="Unassembled WGS sequence"/>
</dbReference>
<dbReference type="EMBL" id="KB310182">
    <property type="protein sequence ID" value="ELT92292.1"/>
    <property type="molecule type" value="Genomic_DNA"/>
</dbReference>
<organism evidence="2">
    <name type="scientific">Capitella teleta</name>
    <name type="common">Polychaete worm</name>
    <dbReference type="NCBI Taxonomy" id="283909"/>
    <lineage>
        <taxon>Eukaryota</taxon>
        <taxon>Metazoa</taxon>
        <taxon>Spiralia</taxon>
        <taxon>Lophotrochozoa</taxon>
        <taxon>Annelida</taxon>
        <taxon>Polychaeta</taxon>
        <taxon>Sedentaria</taxon>
        <taxon>Scolecida</taxon>
        <taxon>Capitellidae</taxon>
        <taxon>Capitella</taxon>
    </lineage>
</organism>